<feature type="transmembrane region" description="Helical" evidence="7">
    <location>
        <begin position="442"/>
        <end position="462"/>
    </location>
</feature>
<keyword evidence="4 7" id="KW-1133">Transmembrane helix</keyword>
<sequence>MTTKNETSINIDRRDMETGTVSINSRAVDDALPFLQSYDHAILLDEDAEKALVKKIDWMVLPFLSVVAFLQFLDKSLLSYANVMGLEKDTHSDAAQFSYLATAFYVAYFIFELPSGYLIQRLPLAKYLGANVIVWGIILSINSGSTNYGSIVALRALLGAFESVVTPGLILITTMWYKKSEQPLRIGIWFCSTGLARAAGGLGSFAFQHYHGRVFKSWQIMFLVCGLVTIVAGIAVILFFPDNPMKSRLSATEKYIAVERLRTNMTGIENKHFRPRQMLEAFTDLRVIMLALLFTIASEVNGAMGNYQATLINGFGYTSEQSALLSIALGFVGLAAALILSYLAGRYNNRTLILIFLYPLGVAGCGLMAYSHQKHAELGGIFMLELVSSTPLIYSLAAANCSGHTKKITVNAMMLMSFSIGNIIGPLTFTGATAPAYIPAKIAMMAAFAAAEVIVIILRILLQLENKRRRNSGVAGHVKDSEYMNLTDKENPEFKYSL</sequence>
<feature type="transmembrane region" description="Helical" evidence="7">
    <location>
        <begin position="324"/>
        <end position="345"/>
    </location>
</feature>
<feature type="transmembrane region" description="Helical" evidence="7">
    <location>
        <begin position="153"/>
        <end position="174"/>
    </location>
</feature>
<evidence type="ECO:0000256" key="6">
    <source>
        <dbReference type="ARBA" id="ARBA00037968"/>
    </source>
</evidence>
<dbReference type="FunFam" id="1.20.1250.20:FF:000064">
    <property type="entry name" value="MFS allantoate transporter"/>
    <property type="match status" value="1"/>
</dbReference>
<dbReference type="EMBL" id="KZ613942">
    <property type="protein sequence ID" value="PMD42909.1"/>
    <property type="molecule type" value="Genomic_DNA"/>
</dbReference>
<evidence type="ECO:0000256" key="7">
    <source>
        <dbReference type="SAM" id="Phobius"/>
    </source>
</evidence>
<protein>
    <submittedName>
        <fullName evidence="9">Allantoin permease</fullName>
    </submittedName>
</protein>
<dbReference type="OrthoDB" id="6730379at2759"/>
<name>A0A2J6RWM2_HYAVF</name>
<evidence type="ECO:0000256" key="1">
    <source>
        <dbReference type="ARBA" id="ARBA00004141"/>
    </source>
</evidence>
<evidence type="ECO:0000256" key="4">
    <source>
        <dbReference type="ARBA" id="ARBA00022989"/>
    </source>
</evidence>
<keyword evidence="2" id="KW-0813">Transport</keyword>
<dbReference type="PANTHER" id="PTHR43791">
    <property type="entry name" value="PERMEASE-RELATED"/>
    <property type="match status" value="1"/>
</dbReference>
<dbReference type="InterPro" id="IPR011701">
    <property type="entry name" value="MFS"/>
</dbReference>
<proteinExistence type="inferred from homology"/>
<feature type="transmembrane region" description="Helical" evidence="7">
    <location>
        <begin position="186"/>
        <end position="207"/>
    </location>
</feature>
<dbReference type="SUPFAM" id="SSF103473">
    <property type="entry name" value="MFS general substrate transporter"/>
    <property type="match status" value="1"/>
</dbReference>
<dbReference type="Proteomes" id="UP000235786">
    <property type="component" value="Unassembled WGS sequence"/>
</dbReference>
<feature type="transmembrane region" description="Helical" evidence="7">
    <location>
        <begin position="219"/>
        <end position="240"/>
    </location>
</feature>
<evidence type="ECO:0000313" key="9">
    <source>
        <dbReference type="EMBL" id="PMD42909.1"/>
    </source>
</evidence>
<dbReference type="PANTHER" id="PTHR43791:SF40">
    <property type="entry name" value="THIAMINE PATHWAY TRANSPORTER THI73"/>
    <property type="match status" value="1"/>
</dbReference>
<evidence type="ECO:0000313" key="10">
    <source>
        <dbReference type="Proteomes" id="UP000235786"/>
    </source>
</evidence>
<feature type="transmembrane region" description="Helical" evidence="7">
    <location>
        <begin position="94"/>
        <end position="111"/>
    </location>
</feature>
<organism evidence="9 10">
    <name type="scientific">Hyaloscypha variabilis (strain UAMH 11265 / GT02V1 / F)</name>
    <name type="common">Meliniomyces variabilis</name>
    <dbReference type="NCBI Taxonomy" id="1149755"/>
    <lineage>
        <taxon>Eukaryota</taxon>
        <taxon>Fungi</taxon>
        <taxon>Dikarya</taxon>
        <taxon>Ascomycota</taxon>
        <taxon>Pezizomycotina</taxon>
        <taxon>Leotiomycetes</taxon>
        <taxon>Helotiales</taxon>
        <taxon>Hyaloscyphaceae</taxon>
        <taxon>Hyaloscypha</taxon>
        <taxon>Hyaloscypha variabilis</taxon>
    </lineage>
</organism>
<evidence type="ECO:0000256" key="5">
    <source>
        <dbReference type="ARBA" id="ARBA00023136"/>
    </source>
</evidence>
<keyword evidence="10" id="KW-1185">Reference proteome</keyword>
<dbReference type="Gene3D" id="1.20.1250.20">
    <property type="entry name" value="MFS general substrate transporter like domains"/>
    <property type="match status" value="2"/>
</dbReference>
<comment type="subcellular location">
    <subcellularLocation>
        <location evidence="1">Membrane</location>
        <topology evidence="1">Multi-pass membrane protein</topology>
    </subcellularLocation>
</comment>
<gene>
    <name evidence="9" type="ORF">L207DRAFT_552868</name>
</gene>
<dbReference type="GO" id="GO:0016020">
    <property type="term" value="C:membrane"/>
    <property type="evidence" value="ECO:0007669"/>
    <property type="project" value="UniProtKB-SubCell"/>
</dbReference>
<dbReference type="AlphaFoldDB" id="A0A2J6RWM2"/>
<feature type="transmembrane region" description="Helical" evidence="7">
    <location>
        <begin position="285"/>
        <end position="304"/>
    </location>
</feature>
<evidence type="ECO:0000256" key="2">
    <source>
        <dbReference type="ARBA" id="ARBA00022448"/>
    </source>
</evidence>
<reference evidence="9 10" key="1">
    <citation type="submission" date="2016-04" db="EMBL/GenBank/DDBJ databases">
        <title>A degradative enzymes factory behind the ericoid mycorrhizal symbiosis.</title>
        <authorList>
            <consortium name="DOE Joint Genome Institute"/>
            <person name="Martino E."/>
            <person name="Morin E."/>
            <person name="Grelet G."/>
            <person name="Kuo A."/>
            <person name="Kohler A."/>
            <person name="Daghino S."/>
            <person name="Barry K."/>
            <person name="Choi C."/>
            <person name="Cichocki N."/>
            <person name="Clum A."/>
            <person name="Copeland A."/>
            <person name="Hainaut M."/>
            <person name="Haridas S."/>
            <person name="Labutti K."/>
            <person name="Lindquist E."/>
            <person name="Lipzen A."/>
            <person name="Khouja H.-R."/>
            <person name="Murat C."/>
            <person name="Ohm R."/>
            <person name="Olson A."/>
            <person name="Spatafora J."/>
            <person name="Veneault-Fourrey C."/>
            <person name="Henrissat B."/>
            <person name="Grigoriev I."/>
            <person name="Martin F."/>
            <person name="Perotto S."/>
        </authorList>
    </citation>
    <scope>NUCLEOTIDE SEQUENCE [LARGE SCALE GENOMIC DNA]</scope>
    <source>
        <strain evidence="9 10">F</strain>
    </source>
</reference>
<accession>A0A2J6RWM2</accession>
<dbReference type="InterPro" id="IPR020846">
    <property type="entry name" value="MFS_dom"/>
</dbReference>
<comment type="similarity">
    <text evidence="6">Belongs to the major facilitator superfamily. Allantoate permease family.</text>
</comment>
<dbReference type="PROSITE" id="PS50850">
    <property type="entry name" value="MFS"/>
    <property type="match status" value="1"/>
</dbReference>
<dbReference type="GO" id="GO:0022857">
    <property type="term" value="F:transmembrane transporter activity"/>
    <property type="evidence" value="ECO:0007669"/>
    <property type="project" value="InterPro"/>
</dbReference>
<feature type="transmembrane region" description="Helical" evidence="7">
    <location>
        <begin position="352"/>
        <end position="372"/>
    </location>
</feature>
<keyword evidence="3 7" id="KW-0812">Transmembrane</keyword>
<evidence type="ECO:0000259" key="8">
    <source>
        <dbReference type="PROSITE" id="PS50850"/>
    </source>
</evidence>
<dbReference type="Pfam" id="PF07690">
    <property type="entry name" value="MFS_1"/>
    <property type="match status" value="1"/>
</dbReference>
<feature type="transmembrane region" description="Helical" evidence="7">
    <location>
        <begin position="56"/>
        <end position="74"/>
    </location>
</feature>
<evidence type="ECO:0000256" key="3">
    <source>
        <dbReference type="ARBA" id="ARBA00022692"/>
    </source>
</evidence>
<dbReference type="InterPro" id="IPR036259">
    <property type="entry name" value="MFS_trans_sf"/>
</dbReference>
<feature type="transmembrane region" description="Helical" evidence="7">
    <location>
        <begin position="408"/>
        <end position="430"/>
    </location>
</feature>
<keyword evidence="5 7" id="KW-0472">Membrane</keyword>
<feature type="domain" description="Major facilitator superfamily (MFS) profile" evidence="8">
    <location>
        <begin position="60"/>
        <end position="467"/>
    </location>
</feature>
<feature type="transmembrane region" description="Helical" evidence="7">
    <location>
        <begin position="378"/>
        <end position="396"/>
    </location>
</feature>
<feature type="transmembrane region" description="Helical" evidence="7">
    <location>
        <begin position="123"/>
        <end position="141"/>
    </location>
</feature>